<dbReference type="PANTHER" id="PTHR47473:SF1">
    <property type="entry name" value="METHYLTRANSFERASE DOMAIN-CONTAINING PROTEIN"/>
    <property type="match status" value="1"/>
</dbReference>
<gene>
    <name evidence="1" type="ORF">E1I69_17230</name>
</gene>
<evidence type="ECO:0000313" key="2">
    <source>
        <dbReference type="Proteomes" id="UP000306477"/>
    </source>
</evidence>
<dbReference type="PANTHER" id="PTHR47473">
    <property type="entry name" value="BTA1P"/>
    <property type="match status" value="1"/>
</dbReference>
<organism evidence="1 2">
    <name type="scientific">Bacillus timonensis</name>
    <dbReference type="NCBI Taxonomy" id="1033734"/>
    <lineage>
        <taxon>Bacteria</taxon>
        <taxon>Bacillati</taxon>
        <taxon>Bacillota</taxon>
        <taxon>Bacilli</taxon>
        <taxon>Bacillales</taxon>
        <taxon>Bacillaceae</taxon>
        <taxon>Bacillus</taxon>
    </lineage>
</organism>
<dbReference type="RefSeq" id="WP_136380805.1">
    <property type="nucleotide sequence ID" value="NZ_SLUB01000038.1"/>
</dbReference>
<dbReference type="STRING" id="1033734.GCA_000285535_01464"/>
<proteinExistence type="predicted"/>
<dbReference type="InterPro" id="IPR021829">
    <property type="entry name" value="DUF3419"/>
</dbReference>
<dbReference type="Pfam" id="PF11899">
    <property type="entry name" value="DUF3419"/>
    <property type="match status" value="1"/>
</dbReference>
<dbReference type="EMBL" id="SLUB01000038">
    <property type="protein sequence ID" value="THE10882.1"/>
    <property type="molecule type" value="Genomic_DNA"/>
</dbReference>
<dbReference type="AlphaFoldDB" id="A0A4S3PQ66"/>
<comment type="caution">
    <text evidence="1">The sequence shown here is derived from an EMBL/GenBank/DDBJ whole genome shotgun (WGS) entry which is preliminary data.</text>
</comment>
<sequence>MSRLFFSQIREDSVLEREISKTEKPRKILVIGSGGCTAFSILNDSVDQVLCVDMNPAQCALIELKKAAIKYFSLKEFLTFIGEDSCQNRVQMYEAIANDLPDYAREYWQQHSQDIEKGINHCGVNERFYRFIGENICRNIYDESVWKKLFSAKNLGEQHAFYETYLTTSEWRTAAKILLSKTTHLQFFPSFMFANASEHDFAEFFLSQFEKEVKTKPIHNNYFLSQILFSSYLYEEEEGVPFYLTEEGYETAKRNTDKLAIHPVSIQELLSKEESIDAFYLSNVFDWADGKGRELICDGILQAKSATATVLFRNMLSSGPLPETFTKRFNCDEELSKRFEGVERSMLYQKITVGQIV</sequence>
<dbReference type="OrthoDB" id="1522784at2"/>
<accession>A0A4S3PQ66</accession>
<protein>
    <submittedName>
        <fullName evidence="1">DUF3419 family protein</fullName>
    </submittedName>
</protein>
<name>A0A4S3PQ66_9BACI</name>
<dbReference type="Proteomes" id="UP000306477">
    <property type="component" value="Unassembled WGS sequence"/>
</dbReference>
<keyword evidence="2" id="KW-1185">Reference proteome</keyword>
<reference evidence="1 2" key="1">
    <citation type="journal article" date="2019" name="Indoor Air">
        <title>Impacts of indoor surface finishes on bacterial viability.</title>
        <authorList>
            <person name="Hu J."/>
            <person name="Maamar S.B."/>
            <person name="Glawe A.J."/>
            <person name="Gottel N."/>
            <person name="Gilbert J.A."/>
            <person name="Hartmann E.M."/>
        </authorList>
    </citation>
    <scope>NUCLEOTIDE SEQUENCE [LARGE SCALE GENOMIC DNA]</scope>
    <source>
        <strain evidence="1 2">AF060A6</strain>
    </source>
</reference>
<evidence type="ECO:0000313" key="1">
    <source>
        <dbReference type="EMBL" id="THE10882.1"/>
    </source>
</evidence>